<keyword evidence="3" id="KW-1185">Reference proteome</keyword>
<dbReference type="OrthoDB" id="7296600at2759"/>
<evidence type="ECO:0000313" key="3">
    <source>
        <dbReference type="Proteomes" id="UP001154114"/>
    </source>
</evidence>
<feature type="domain" description="MADF" evidence="1">
    <location>
        <begin position="16"/>
        <end position="109"/>
    </location>
</feature>
<name>A0A9P0BU99_CHRIL</name>
<dbReference type="AlphaFoldDB" id="A0A9P0BU99"/>
<proteinExistence type="predicted"/>
<dbReference type="Proteomes" id="UP001154114">
    <property type="component" value="Chromosome 4"/>
</dbReference>
<dbReference type="EMBL" id="LR824007">
    <property type="protein sequence ID" value="CAH0603292.1"/>
    <property type="molecule type" value="Genomic_DNA"/>
</dbReference>
<evidence type="ECO:0000259" key="1">
    <source>
        <dbReference type="PROSITE" id="PS51029"/>
    </source>
</evidence>
<dbReference type="PROSITE" id="PS51029">
    <property type="entry name" value="MADF"/>
    <property type="match status" value="1"/>
</dbReference>
<protein>
    <recommendedName>
        <fullName evidence="1">MADF domain-containing protein</fullName>
    </recommendedName>
</protein>
<evidence type="ECO:0000313" key="2">
    <source>
        <dbReference type="EMBL" id="CAH0603292.1"/>
    </source>
</evidence>
<organism evidence="2 3">
    <name type="scientific">Chrysodeixis includens</name>
    <name type="common">Soybean looper</name>
    <name type="synonym">Pseudoplusia includens</name>
    <dbReference type="NCBI Taxonomy" id="689277"/>
    <lineage>
        <taxon>Eukaryota</taxon>
        <taxon>Metazoa</taxon>
        <taxon>Ecdysozoa</taxon>
        <taxon>Arthropoda</taxon>
        <taxon>Hexapoda</taxon>
        <taxon>Insecta</taxon>
        <taxon>Pterygota</taxon>
        <taxon>Neoptera</taxon>
        <taxon>Endopterygota</taxon>
        <taxon>Lepidoptera</taxon>
        <taxon>Glossata</taxon>
        <taxon>Ditrysia</taxon>
        <taxon>Noctuoidea</taxon>
        <taxon>Noctuidae</taxon>
        <taxon>Plusiinae</taxon>
        <taxon>Chrysodeixis</taxon>
    </lineage>
</organism>
<sequence length="316" mass="36764">MESLGFLRPMTSKHLRFVNLIKENPIIYTLDDQTKNKEERLKEKEAWDNIHRIIGGISPHRKWNVLRNQYLKIKTLIVTKNVSREVFDEYPETKKYLNGSLSFLDPYLGDFSDLNNLKIPTTKKFDKLLRSVLKTSQVHNFIVKKNNSNKSKHDLDLIDEKYIMQIMLTGVEQGLNSLFSNDKTENMQSDSFILQINDSLEDTLEEVIGDLEGVEKDFIVKICELEVEQSNNMKRDGEEVNNMNTIICNNNESERVTIENRDMSVTDCEIRKFFKELGCAMSHELSIEKQVKLQMKINAFVRSKICSVVIDIKTET</sequence>
<reference evidence="2" key="1">
    <citation type="submission" date="2021-12" db="EMBL/GenBank/DDBJ databases">
        <authorList>
            <person name="King R."/>
        </authorList>
    </citation>
    <scope>NUCLEOTIDE SEQUENCE</scope>
</reference>
<dbReference type="Pfam" id="PF10545">
    <property type="entry name" value="MADF_DNA_bdg"/>
    <property type="match status" value="1"/>
</dbReference>
<gene>
    <name evidence="2" type="ORF">CINC_LOCUS10588</name>
</gene>
<accession>A0A9P0BU99</accession>
<dbReference type="InterPro" id="IPR006578">
    <property type="entry name" value="MADF-dom"/>
</dbReference>